<evidence type="ECO:0000313" key="5">
    <source>
        <dbReference type="EMBL" id="AIW16464.1"/>
    </source>
</evidence>
<dbReference type="PROSITE" id="PS01124">
    <property type="entry name" value="HTH_ARAC_FAMILY_2"/>
    <property type="match status" value="1"/>
</dbReference>
<dbReference type="GO" id="GO:0003700">
    <property type="term" value="F:DNA-binding transcription factor activity"/>
    <property type="evidence" value="ECO:0007669"/>
    <property type="project" value="InterPro"/>
</dbReference>
<keyword evidence="7" id="KW-1185">Reference proteome</keyword>
<feature type="domain" description="HTH araC/xylS-type" evidence="4">
    <location>
        <begin position="225"/>
        <end position="323"/>
    </location>
</feature>
<dbReference type="HOGENOM" id="CLU_052345_1_1_6"/>
<dbReference type="EMBL" id="AFWI01000009">
    <property type="protein sequence ID" value="EGU58843.1"/>
    <property type="molecule type" value="Genomic_DNA"/>
</dbReference>
<keyword evidence="2" id="KW-0238">DNA-binding</keyword>
<evidence type="ECO:0000313" key="6">
    <source>
        <dbReference type="EMBL" id="EGU58843.1"/>
    </source>
</evidence>
<reference evidence="6 7" key="2">
    <citation type="journal article" date="2012" name="Int. J. Syst. Evol. Microbiol.">
        <title>Vibrio caribbeanicus sp. nov., isolated from the marine sponge Scleritoderma cyanea.</title>
        <authorList>
            <person name="Hoffmann M."/>
            <person name="Monday S.R."/>
            <person name="Allard M.W."/>
            <person name="Strain E.A."/>
            <person name="Whittaker P."/>
            <person name="Naum M."/>
            <person name="McCarthy P.J."/>
            <person name="Lopez J.V."/>
            <person name="Fischer M."/>
            <person name="Brown E.W."/>
        </authorList>
    </citation>
    <scope>NUCLEOTIDE SEQUENCE [LARGE SCALE GENOMIC DNA]</scope>
    <source>
        <strain evidence="6 7">ATCC 19109</strain>
    </source>
</reference>
<evidence type="ECO:0000256" key="3">
    <source>
        <dbReference type="ARBA" id="ARBA00023163"/>
    </source>
</evidence>
<reference evidence="6" key="1">
    <citation type="submission" date="2011-08" db="EMBL/GenBank/DDBJ databases">
        <authorList>
            <person name="Hoffman M."/>
            <person name="Strain E.A."/>
            <person name="Brown E."/>
            <person name="Allard M.W."/>
        </authorList>
    </citation>
    <scope>NUCLEOTIDE SEQUENCE</scope>
    <source>
        <strain evidence="6">ATCC 19109</strain>
    </source>
</reference>
<dbReference type="RefSeq" id="WP_004742846.1">
    <property type="nucleotide sequence ID" value="NZ_AFWI01000009.1"/>
</dbReference>
<dbReference type="AlphaFoldDB" id="F9T0A1"/>
<dbReference type="InterPro" id="IPR018060">
    <property type="entry name" value="HTH_AraC"/>
</dbReference>
<gene>
    <name evidence="5" type="ORF">IX91_20475</name>
    <name evidence="6" type="ORF">VITU9109_00390</name>
</gene>
<dbReference type="PANTHER" id="PTHR43280">
    <property type="entry name" value="ARAC-FAMILY TRANSCRIPTIONAL REGULATOR"/>
    <property type="match status" value="1"/>
</dbReference>
<protein>
    <submittedName>
        <fullName evidence="5">AraC family transcriptional regulator</fullName>
    </submittedName>
    <submittedName>
        <fullName evidence="6">AraC/XylS family transcription factor</fullName>
    </submittedName>
</protein>
<dbReference type="PATRIC" id="fig|1051646.9.peg.4021"/>
<dbReference type="GeneID" id="23447099"/>
<dbReference type="InterPro" id="IPR018062">
    <property type="entry name" value="HTH_AraC-typ_CS"/>
</dbReference>
<dbReference type="InterPro" id="IPR009057">
    <property type="entry name" value="Homeodomain-like_sf"/>
</dbReference>
<dbReference type="Proteomes" id="UP000003836">
    <property type="component" value="Unassembled WGS sequence"/>
</dbReference>
<dbReference type="PROSITE" id="PS00041">
    <property type="entry name" value="HTH_ARAC_FAMILY_1"/>
    <property type="match status" value="1"/>
</dbReference>
<dbReference type="Gene3D" id="1.10.10.60">
    <property type="entry name" value="Homeodomain-like"/>
    <property type="match status" value="2"/>
</dbReference>
<dbReference type="Pfam" id="PF12833">
    <property type="entry name" value="HTH_18"/>
    <property type="match status" value="1"/>
</dbReference>
<evidence type="ECO:0000256" key="1">
    <source>
        <dbReference type="ARBA" id="ARBA00023015"/>
    </source>
</evidence>
<evidence type="ECO:0000313" key="7">
    <source>
        <dbReference type="Proteomes" id="UP000003836"/>
    </source>
</evidence>
<organism evidence="5 8">
    <name type="scientific">Vibrio tubiashii ATCC 19109</name>
    <dbReference type="NCBI Taxonomy" id="1051646"/>
    <lineage>
        <taxon>Bacteria</taxon>
        <taxon>Pseudomonadati</taxon>
        <taxon>Pseudomonadota</taxon>
        <taxon>Gammaproteobacteria</taxon>
        <taxon>Vibrionales</taxon>
        <taxon>Vibrionaceae</taxon>
        <taxon>Vibrio</taxon>
        <taxon>Vibrio oreintalis group</taxon>
    </lineage>
</organism>
<dbReference type="SMART" id="SM00342">
    <property type="entry name" value="HTH_ARAC"/>
    <property type="match status" value="1"/>
</dbReference>
<dbReference type="eggNOG" id="COG2207">
    <property type="taxonomic scope" value="Bacteria"/>
</dbReference>
<dbReference type="STRING" id="1051646.IX91_20475"/>
<proteinExistence type="predicted"/>
<evidence type="ECO:0000313" key="8">
    <source>
        <dbReference type="Proteomes" id="UP000030071"/>
    </source>
</evidence>
<evidence type="ECO:0000259" key="4">
    <source>
        <dbReference type="PROSITE" id="PS01124"/>
    </source>
</evidence>
<dbReference type="Proteomes" id="UP000030071">
    <property type="component" value="Chromosome 2"/>
</dbReference>
<dbReference type="KEGG" id="vtu:IX91_20475"/>
<reference evidence="5 8" key="3">
    <citation type="submission" date="2014-08" db="EMBL/GenBank/DDBJ databases">
        <title>First Complete Genome Sequence of the Shellfish Pathogen Vibrio tubiashii.</title>
        <authorList>
            <person name="Richards G.P."/>
            <person name="Needleman D.S."/>
            <person name="Watson M.A."/>
            <person name="Bono J.L."/>
        </authorList>
    </citation>
    <scope>NUCLEOTIDE SEQUENCE [LARGE SCALE GENOMIC DNA]</scope>
    <source>
        <strain evidence="5 8">ATCC 19109</strain>
    </source>
</reference>
<keyword evidence="1" id="KW-0805">Transcription regulation</keyword>
<name>F9T0A1_9VIBR</name>
<keyword evidence="3" id="KW-0804">Transcription</keyword>
<dbReference type="SUPFAM" id="SSF46689">
    <property type="entry name" value="Homeodomain-like"/>
    <property type="match status" value="2"/>
</dbReference>
<dbReference type="EMBL" id="CP009355">
    <property type="protein sequence ID" value="AIW16464.1"/>
    <property type="molecule type" value="Genomic_DNA"/>
</dbReference>
<accession>F9T0A1</accession>
<dbReference type="PANTHER" id="PTHR43280:SF27">
    <property type="entry name" value="TRANSCRIPTIONAL REGULATOR MTLR"/>
    <property type="match status" value="1"/>
</dbReference>
<dbReference type="GO" id="GO:0043565">
    <property type="term" value="F:sequence-specific DNA binding"/>
    <property type="evidence" value="ECO:0007669"/>
    <property type="project" value="InterPro"/>
</dbReference>
<evidence type="ECO:0000256" key="2">
    <source>
        <dbReference type="ARBA" id="ARBA00023125"/>
    </source>
</evidence>
<sequence>MPTAELNTHRLRKVAITQKVEESEKQLIVGETKHGQAPLVEGQFLSYNVAQRVNMHGCRSLELQDSNVVSMAPSSVIITVLLEGKLRFSYDDLEFKLDSSQCGKVTLVNLNQPANFRRQITKNNCVTKLNIMMNHDWIKARTDGNCQVSQFIASHKNFLQFDVSPEIENLVTSAISLYQASSFEEKIALESIAFQLMESVFGKLATESFHSKETDKSAGIPSSVEDIVCYIESHLGDPLSVDLVAEHFSMSSSNLQRKFKQQLGVTVSGFIRRRRLDVAKQNLERGLVTITEAAYEAGYNHPANFTNAFKKEYGIPPISIATQNENSAQIQSTQQRHQISNIYTSYK</sequence>